<dbReference type="Gene3D" id="1.10.10.1100">
    <property type="entry name" value="BFD-like [2Fe-2S]-binding domain"/>
    <property type="match status" value="1"/>
</dbReference>
<name>A0ABV9E7U3_9ACTN</name>
<accession>A0ABV9E7U3</accession>
<dbReference type="PANTHER" id="PTHR42949">
    <property type="entry name" value="ANAEROBIC GLYCEROL-3-PHOSPHATE DEHYDROGENASE SUBUNIT B"/>
    <property type="match status" value="1"/>
</dbReference>
<proteinExistence type="predicted"/>
<dbReference type="InterPro" id="IPR017224">
    <property type="entry name" value="Opine_Oxase_asu/HCN_bsu"/>
</dbReference>
<dbReference type="EMBL" id="JBHSFQ010000046">
    <property type="protein sequence ID" value="MFC4565738.1"/>
    <property type="molecule type" value="Genomic_DNA"/>
</dbReference>
<dbReference type="PRINTS" id="PR00368">
    <property type="entry name" value="FADPNR"/>
</dbReference>
<evidence type="ECO:0000256" key="1">
    <source>
        <dbReference type="ARBA" id="ARBA00023002"/>
    </source>
</evidence>
<dbReference type="InterPro" id="IPR036188">
    <property type="entry name" value="FAD/NAD-bd_sf"/>
</dbReference>
<dbReference type="InterPro" id="IPR023753">
    <property type="entry name" value="FAD/NAD-binding_dom"/>
</dbReference>
<dbReference type="InterPro" id="IPR051691">
    <property type="entry name" value="Metab_Enz_Cyan_OpOx_G3PDH"/>
</dbReference>
<reference evidence="5" key="1">
    <citation type="journal article" date="2019" name="Int. J. Syst. Evol. Microbiol.">
        <title>The Global Catalogue of Microorganisms (GCM) 10K type strain sequencing project: providing services to taxonomists for standard genome sequencing and annotation.</title>
        <authorList>
            <consortium name="The Broad Institute Genomics Platform"/>
            <consortium name="The Broad Institute Genome Sequencing Center for Infectious Disease"/>
            <person name="Wu L."/>
            <person name="Ma J."/>
        </authorList>
    </citation>
    <scope>NUCLEOTIDE SEQUENCE [LARGE SCALE GENOMIC DNA]</scope>
    <source>
        <strain evidence="5">XZYJ18</strain>
    </source>
</reference>
<feature type="domain" description="BFD-like [2Fe-2S]-binding" evidence="2">
    <location>
        <begin position="389"/>
        <end position="434"/>
    </location>
</feature>
<keyword evidence="1" id="KW-0560">Oxidoreductase</keyword>
<gene>
    <name evidence="4" type="ORF">ACFO4E_28090</name>
</gene>
<dbReference type="PANTHER" id="PTHR42949:SF3">
    <property type="entry name" value="ANAEROBIC GLYCEROL-3-PHOSPHATE DEHYDROGENASE SUBUNIT B"/>
    <property type="match status" value="1"/>
</dbReference>
<dbReference type="PRINTS" id="PR00411">
    <property type="entry name" value="PNDRDTASEI"/>
</dbReference>
<evidence type="ECO:0000259" key="2">
    <source>
        <dbReference type="Pfam" id="PF04324"/>
    </source>
</evidence>
<evidence type="ECO:0000313" key="5">
    <source>
        <dbReference type="Proteomes" id="UP001595923"/>
    </source>
</evidence>
<dbReference type="CDD" id="cd19946">
    <property type="entry name" value="GlpA-like_Fer2_BFD-like"/>
    <property type="match status" value="1"/>
</dbReference>
<dbReference type="Pfam" id="PF07992">
    <property type="entry name" value="Pyr_redox_2"/>
    <property type="match status" value="1"/>
</dbReference>
<dbReference type="RefSeq" id="WP_378579996.1">
    <property type="nucleotide sequence ID" value="NZ_JBHSFQ010000046.1"/>
</dbReference>
<feature type="domain" description="FAD/NAD(P)-binding" evidence="3">
    <location>
        <begin position="13"/>
        <end position="319"/>
    </location>
</feature>
<dbReference type="InterPro" id="IPR041854">
    <property type="entry name" value="BFD-like_2Fe2S-bd_dom_sf"/>
</dbReference>
<dbReference type="Gene3D" id="3.50.50.60">
    <property type="entry name" value="FAD/NAD(P)-binding domain"/>
    <property type="match status" value="2"/>
</dbReference>
<keyword evidence="5" id="KW-1185">Reference proteome</keyword>
<dbReference type="Proteomes" id="UP001595923">
    <property type="component" value="Unassembled WGS sequence"/>
</dbReference>
<dbReference type="Pfam" id="PF04324">
    <property type="entry name" value="Fer2_BFD"/>
    <property type="match status" value="1"/>
</dbReference>
<sequence>MTTSPAERGAAPYDVAVLGAGPAGLSAATAAAARGARVALVDAGPRPGGQYWRHRPADDGAPHHDWAGFVRLRAALEAHRDRLDHLPGHAVWHVEAGGGGFTVHALCEGRPREIAARTVTVATGAYDRQLPFPGWTLPGVFTAGAVQALLKGHGVRAGRRIAVSGTGPFLLPVAAGLARAGAEVVGVFEAGAPTAFARHPVAVARGAAKLAEGAGYLRTLLHHRVPYRTRTAVVEAHGDTEVTGVTVARLNRGWRIVPGSRRELACDTVAVGYGFTPQTEIPVQLGCAMVRDADGSLIARVDAGQRSSVPGVFVAGEACGVGGAGLAAAEGELAGMHAALAATGAPPDPRAVARLLRRRSAHRAFAAALHAAHPVRPGWLTWLRPDTTVCRCEEVGAGEVHRAIDDLGAVGPRAVKLYARTGMGLCQGRVCGYATACLAAARTGRDTTAEDLLGTAARPIAQPVPLGVLADRRPGGIPPGDGD</sequence>
<dbReference type="PIRSF" id="PIRSF037495">
    <property type="entry name" value="Opine_OX_OoxA/HcnB"/>
    <property type="match status" value="1"/>
</dbReference>
<evidence type="ECO:0000313" key="4">
    <source>
        <dbReference type="EMBL" id="MFC4565738.1"/>
    </source>
</evidence>
<protein>
    <submittedName>
        <fullName evidence="4">FAD-dependent oxidoreductase</fullName>
    </submittedName>
</protein>
<comment type="caution">
    <text evidence="4">The sequence shown here is derived from an EMBL/GenBank/DDBJ whole genome shotgun (WGS) entry which is preliminary data.</text>
</comment>
<dbReference type="InterPro" id="IPR007419">
    <property type="entry name" value="BFD-like_2Fe2S-bd_dom"/>
</dbReference>
<evidence type="ECO:0000259" key="3">
    <source>
        <dbReference type="Pfam" id="PF07992"/>
    </source>
</evidence>
<organism evidence="4 5">
    <name type="scientific">Nocardiopsis mangrovi</name>
    <dbReference type="NCBI Taxonomy" id="1179818"/>
    <lineage>
        <taxon>Bacteria</taxon>
        <taxon>Bacillati</taxon>
        <taxon>Actinomycetota</taxon>
        <taxon>Actinomycetes</taxon>
        <taxon>Streptosporangiales</taxon>
        <taxon>Nocardiopsidaceae</taxon>
        <taxon>Nocardiopsis</taxon>
    </lineage>
</organism>
<dbReference type="SUPFAM" id="SSF51905">
    <property type="entry name" value="FAD/NAD(P)-binding domain"/>
    <property type="match status" value="1"/>
</dbReference>